<feature type="transmembrane region" description="Helical" evidence="6">
    <location>
        <begin position="369"/>
        <end position="392"/>
    </location>
</feature>
<reference evidence="7 8" key="1">
    <citation type="submission" date="2020-03" db="EMBL/GenBank/DDBJ databases">
        <title>Above-ground endophytic microbial communities from plants in different locations in the United States.</title>
        <authorList>
            <person name="Frank C."/>
        </authorList>
    </citation>
    <scope>NUCLEOTIDE SEQUENCE [LARGE SCALE GENOMIC DNA]</scope>
    <source>
        <strain evidence="7 8">WW7</strain>
    </source>
</reference>
<sequence>MTIGAVIGRAVRSRGAWALVVSLCSSGSGLLIAVAVARGSSVDEMGEYGVAAAALVLLTALARSAVTDPLVAMTSTPESRRKLGRASAIGAVGAVVLGAAAFLLGSGYLLVGALAVHGLTMRECTRAVLVARGAITVAVVTEATWLTVTVGAFCGTACGVWDSIAAFAIWAGAGAVLGYGAAWRTGSDLRPSWAATPVPTARSLAFGGDTMIGSGVVQLVTWVATAIGGLPVAAALRGAGTLAGPVTVGLTAARSVLIPRAVDRLDGDRGLRGLARDAALLCGLATPFLVLLAVVPDPIGAGLLGATWPTVRPILVVTAIELFFQLVAAVPETAHRALGAGQRILVLRCITAGARIPLVVLAAPSGVGAVVSCAAAVTAASSMIWWISLVTLAHPRSPSSPRPTTPIGSPS</sequence>
<proteinExistence type="predicted"/>
<feature type="transmembrane region" description="Helical" evidence="6">
    <location>
        <begin position="345"/>
        <end position="363"/>
    </location>
</feature>
<comment type="subcellular location">
    <subcellularLocation>
        <location evidence="1">Cell membrane</location>
        <topology evidence="1">Multi-pass membrane protein</topology>
    </subcellularLocation>
</comment>
<keyword evidence="4 6" id="KW-1133">Transmembrane helix</keyword>
<evidence type="ECO:0000256" key="3">
    <source>
        <dbReference type="ARBA" id="ARBA00022692"/>
    </source>
</evidence>
<evidence type="ECO:0000256" key="5">
    <source>
        <dbReference type="ARBA" id="ARBA00023136"/>
    </source>
</evidence>
<feature type="transmembrane region" description="Helical" evidence="6">
    <location>
        <begin position="274"/>
        <end position="294"/>
    </location>
</feature>
<evidence type="ECO:0000256" key="2">
    <source>
        <dbReference type="ARBA" id="ARBA00022475"/>
    </source>
</evidence>
<feature type="transmembrane region" description="Helical" evidence="6">
    <location>
        <begin position="160"/>
        <end position="182"/>
    </location>
</feature>
<keyword evidence="2" id="KW-1003">Cell membrane</keyword>
<evidence type="ECO:0000313" key="8">
    <source>
        <dbReference type="Proteomes" id="UP001318300"/>
    </source>
</evidence>
<protein>
    <submittedName>
        <fullName evidence="7">O-antigen/teichoic acid export membrane protein</fullName>
    </submittedName>
</protein>
<accession>A0ABX0T616</accession>
<evidence type="ECO:0000313" key="7">
    <source>
        <dbReference type="EMBL" id="NII40936.1"/>
    </source>
</evidence>
<gene>
    <name evidence="7" type="ORF">E9228_001572</name>
</gene>
<dbReference type="PANTHER" id="PTHR30250">
    <property type="entry name" value="PST FAMILY PREDICTED COLANIC ACID TRANSPORTER"/>
    <property type="match status" value="1"/>
</dbReference>
<keyword evidence="5 6" id="KW-0472">Membrane</keyword>
<feature type="transmembrane region" description="Helical" evidence="6">
    <location>
        <begin position="314"/>
        <end position="333"/>
    </location>
</feature>
<dbReference type="EMBL" id="JAAOYO010000002">
    <property type="protein sequence ID" value="NII40936.1"/>
    <property type="molecule type" value="Genomic_DNA"/>
</dbReference>
<evidence type="ECO:0000256" key="6">
    <source>
        <dbReference type="SAM" id="Phobius"/>
    </source>
</evidence>
<name>A0ABX0T616_9MICO</name>
<feature type="transmembrane region" description="Helical" evidence="6">
    <location>
        <begin position="86"/>
        <end position="116"/>
    </location>
</feature>
<dbReference type="Proteomes" id="UP001318300">
    <property type="component" value="Unassembled WGS sequence"/>
</dbReference>
<dbReference type="InterPro" id="IPR050833">
    <property type="entry name" value="Poly_Biosynth_Transport"/>
</dbReference>
<comment type="caution">
    <text evidence="7">The sequence shown here is derived from an EMBL/GenBank/DDBJ whole genome shotgun (WGS) entry which is preliminary data.</text>
</comment>
<organism evidence="7 8">
    <name type="scientific">Curtobacterium salicis</name>
    <dbReference type="NCBI Taxonomy" id="1779862"/>
    <lineage>
        <taxon>Bacteria</taxon>
        <taxon>Bacillati</taxon>
        <taxon>Actinomycetota</taxon>
        <taxon>Actinomycetes</taxon>
        <taxon>Micrococcales</taxon>
        <taxon>Microbacteriaceae</taxon>
        <taxon>Curtobacterium</taxon>
    </lineage>
</organism>
<feature type="transmembrane region" description="Helical" evidence="6">
    <location>
        <begin position="128"/>
        <end position="148"/>
    </location>
</feature>
<dbReference type="RefSeq" id="WP_166779998.1">
    <property type="nucleotide sequence ID" value="NZ_JAAOYO010000002.1"/>
</dbReference>
<feature type="transmembrane region" description="Helical" evidence="6">
    <location>
        <begin position="16"/>
        <end position="36"/>
    </location>
</feature>
<dbReference type="PANTHER" id="PTHR30250:SF26">
    <property type="entry name" value="PSMA PROTEIN"/>
    <property type="match status" value="1"/>
</dbReference>
<evidence type="ECO:0000256" key="4">
    <source>
        <dbReference type="ARBA" id="ARBA00022989"/>
    </source>
</evidence>
<feature type="transmembrane region" description="Helical" evidence="6">
    <location>
        <begin position="48"/>
        <end position="66"/>
    </location>
</feature>
<evidence type="ECO:0000256" key="1">
    <source>
        <dbReference type="ARBA" id="ARBA00004651"/>
    </source>
</evidence>
<keyword evidence="3 6" id="KW-0812">Transmembrane</keyword>
<keyword evidence="8" id="KW-1185">Reference proteome</keyword>